<gene>
    <name evidence="1" type="ORF">M9R32_08590</name>
</gene>
<protein>
    <submittedName>
        <fullName evidence="1">Uncharacterized protein</fullName>
    </submittedName>
</protein>
<name>A0A9X3LIT4_9BACL</name>
<sequence length="138" mass="15358">MENVRDLFFQQDTLKMLLEKCGVVGDDVIIPWNGGLALTDQVGNITNYLTIDTNGQLLLQNGNFDTISSVSSVADHQFQVHDHQQIIGQLFTSHHTGNLDSYLDLVGDGEKETLRSVLALDTDSIDTIMNISEIIDFY</sequence>
<reference evidence="1" key="1">
    <citation type="submission" date="2022-05" db="EMBL/GenBank/DDBJ databases">
        <authorList>
            <person name="Colautti A."/>
            <person name="Iacumin L."/>
        </authorList>
    </citation>
    <scope>NUCLEOTIDE SEQUENCE</scope>
    <source>
        <strain evidence="1">SK 55</strain>
    </source>
</reference>
<evidence type="ECO:0000313" key="2">
    <source>
        <dbReference type="Proteomes" id="UP001152173"/>
    </source>
</evidence>
<accession>A0A9X3LIT4</accession>
<dbReference type="AlphaFoldDB" id="A0A9X3LIT4"/>
<proteinExistence type="predicted"/>
<evidence type="ECO:0000313" key="1">
    <source>
        <dbReference type="EMBL" id="MCZ8537234.1"/>
    </source>
</evidence>
<keyword evidence="2" id="KW-1185">Reference proteome</keyword>
<dbReference type="EMBL" id="JAMKBJ010000006">
    <property type="protein sequence ID" value="MCZ8537234.1"/>
    <property type="molecule type" value="Genomic_DNA"/>
</dbReference>
<dbReference type="RefSeq" id="WP_269926329.1">
    <property type="nucleotide sequence ID" value="NZ_JAMKBJ010000006.1"/>
</dbReference>
<organism evidence="1 2">
    <name type="scientific">Paenisporosarcina quisquiliarum</name>
    <dbReference type="NCBI Taxonomy" id="365346"/>
    <lineage>
        <taxon>Bacteria</taxon>
        <taxon>Bacillati</taxon>
        <taxon>Bacillota</taxon>
        <taxon>Bacilli</taxon>
        <taxon>Bacillales</taxon>
        <taxon>Caryophanaceae</taxon>
        <taxon>Paenisporosarcina</taxon>
    </lineage>
</organism>
<dbReference type="Proteomes" id="UP001152173">
    <property type="component" value="Unassembled WGS sequence"/>
</dbReference>
<comment type="caution">
    <text evidence="1">The sequence shown here is derived from an EMBL/GenBank/DDBJ whole genome shotgun (WGS) entry which is preliminary data.</text>
</comment>